<evidence type="ECO:0000256" key="2">
    <source>
        <dbReference type="ARBA" id="ARBA00022475"/>
    </source>
</evidence>
<gene>
    <name evidence="11" type="primary">kdpC</name>
    <name evidence="12" type="ORF">GCM10010468_40910</name>
</gene>
<evidence type="ECO:0000256" key="10">
    <source>
        <dbReference type="ARBA" id="ARBA00023136"/>
    </source>
</evidence>
<feature type="transmembrane region" description="Helical" evidence="11">
    <location>
        <begin position="12"/>
        <end position="33"/>
    </location>
</feature>
<comment type="subcellular location">
    <subcellularLocation>
        <location evidence="11">Cell membrane</location>
        <topology evidence="11">Single-pass membrane protein</topology>
    </subcellularLocation>
</comment>
<accession>A0ABP6QBJ2</accession>
<evidence type="ECO:0000256" key="1">
    <source>
        <dbReference type="ARBA" id="ARBA00022448"/>
    </source>
</evidence>
<dbReference type="Pfam" id="PF02669">
    <property type="entry name" value="KdpC"/>
    <property type="match status" value="2"/>
</dbReference>
<keyword evidence="10 11" id="KW-0472">Membrane</keyword>
<evidence type="ECO:0000256" key="5">
    <source>
        <dbReference type="ARBA" id="ARBA00022741"/>
    </source>
</evidence>
<sequence>MPVWIRQHLAALRALLALTVLVGVLYPCAVFVVGRLPGLNDRADGQKLTRNGKTVGSSLIGQDFAGQAGYFQGRPGDYDGAASGASNLGPESIVDRPDQPSLLTLVCARSKVIGGREGVDGSRPYCLPSGVGAALALFGPRTADGRIPHPSRVVSVNEPCPYQPSIVRYKGVKVICAPQGSSPAAGRLVPVKITDRTPAVPADAVTASGSGLDPHISPEYARIQVARVARARGLTPARVMDAVQDHTSGRGLGFLGSPRVNVLELNLALDTMK</sequence>
<keyword evidence="1 11" id="KW-0813">Transport</keyword>
<dbReference type="RefSeq" id="WP_344830592.1">
    <property type="nucleotide sequence ID" value="NZ_BAAAUV010000009.1"/>
</dbReference>
<organism evidence="12 13">
    <name type="scientific">Actinocorallia longicatena</name>
    <dbReference type="NCBI Taxonomy" id="111803"/>
    <lineage>
        <taxon>Bacteria</taxon>
        <taxon>Bacillati</taxon>
        <taxon>Actinomycetota</taxon>
        <taxon>Actinomycetes</taxon>
        <taxon>Streptosporangiales</taxon>
        <taxon>Thermomonosporaceae</taxon>
        <taxon>Actinocorallia</taxon>
    </lineage>
</organism>
<evidence type="ECO:0000256" key="7">
    <source>
        <dbReference type="ARBA" id="ARBA00022958"/>
    </source>
</evidence>
<comment type="caution">
    <text evidence="12">The sequence shown here is derived from an EMBL/GenBank/DDBJ whole genome shotgun (WGS) entry which is preliminary data.</text>
</comment>
<reference evidence="13" key="1">
    <citation type="journal article" date="2019" name="Int. J. Syst. Evol. Microbiol.">
        <title>The Global Catalogue of Microorganisms (GCM) 10K type strain sequencing project: providing services to taxonomists for standard genome sequencing and annotation.</title>
        <authorList>
            <consortium name="The Broad Institute Genomics Platform"/>
            <consortium name="The Broad Institute Genome Sequencing Center for Infectious Disease"/>
            <person name="Wu L."/>
            <person name="Ma J."/>
        </authorList>
    </citation>
    <scope>NUCLEOTIDE SEQUENCE [LARGE SCALE GENOMIC DNA]</scope>
    <source>
        <strain evidence="13">JCM 9377</strain>
    </source>
</reference>
<evidence type="ECO:0000256" key="3">
    <source>
        <dbReference type="ARBA" id="ARBA00022538"/>
    </source>
</evidence>
<evidence type="ECO:0000256" key="4">
    <source>
        <dbReference type="ARBA" id="ARBA00022692"/>
    </source>
</evidence>
<keyword evidence="6 11" id="KW-0067">ATP-binding</keyword>
<protein>
    <recommendedName>
        <fullName evidence="11">Potassium-transporting ATPase KdpC subunit</fullName>
    </recommendedName>
    <alternativeName>
        <fullName evidence="11">ATP phosphohydrolase [potassium-transporting] C chain</fullName>
    </alternativeName>
    <alternativeName>
        <fullName evidence="11">Potassium-binding and translocating subunit C</fullName>
    </alternativeName>
    <alternativeName>
        <fullName evidence="11">Potassium-translocating ATPase C chain</fullName>
    </alternativeName>
</protein>
<dbReference type="InterPro" id="IPR003820">
    <property type="entry name" value="KdpC"/>
</dbReference>
<dbReference type="PANTHER" id="PTHR30042:SF2">
    <property type="entry name" value="POTASSIUM-TRANSPORTING ATPASE KDPC SUBUNIT"/>
    <property type="match status" value="1"/>
</dbReference>
<keyword evidence="5 11" id="KW-0547">Nucleotide-binding</keyword>
<keyword evidence="7 11" id="KW-0630">Potassium</keyword>
<comment type="similarity">
    <text evidence="11">Belongs to the KdpC family.</text>
</comment>
<keyword evidence="2 11" id="KW-1003">Cell membrane</keyword>
<keyword evidence="13" id="KW-1185">Reference proteome</keyword>
<keyword evidence="9 11" id="KW-0406">Ion transport</keyword>
<comment type="subunit">
    <text evidence="11">The system is composed of three essential subunits: KdpA, KdpB and KdpC.</text>
</comment>
<comment type="function">
    <text evidence="11">Part of the high-affinity ATP-driven potassium transport (or Kdp) system, which catalyzes the hydrolysis of ATP coupled with the electrogenic transport of potassium into the cytoplasm. This subunit acts as a catalytic chaperone that increases the ATP-binding affinity of the ATP-hydrolyzing subunit KdpB by the formation of a transient KdpB/KdpC/ATP ternary complex.</text>
</comment>
<keyword evidence="4 11" id="KW-0812">Transmembrane</keyword>
<dbReference type="EMBL" id="BAAAUV010000009">
    <property type="protein sequence ID" value="GAA3217826.1"/>
    <property type="molecule type" value="Genomic_DNA"/>
</dbReference>
<evidence type="ECO:0000256" key="11">
    <source>
        <dbReference type="HAMAP-Rule" id="MF_00276"/>
    </source>
</evidence>
<evidence type="ECO:0000256" key="6">
    <source>
        <dbReference type="ARBA" id="ARBA00022840"/>
    </source>
</evidence>
<proteinExistence type="inferred from homology"/>
<name>A0ABP6QBJ2_9ACTN</name>
<dbReference type="Proteomes" id="UP001501237">
    <property type="component" value="Unassembled WGS sequence"/>
</dbReference>
<dbReference type="HAMAP" id="MF_00276">
    <property type="entry name" value="KdpC"/>
    <property type="match status" value="1"/>
</dbReference>
<evidence type="ECO:0000256" key="8">
    <source>
        <dbReference type="ARBA" id="ARBA00022989"/>
    </source>
</evidence>
<keyword evidence="8 11" id="KW-1133">Transmembrane helix</keyword>
<evidence type="ECO:0000313" key="13">
    <source>
        <dbReference type="Proteomes" id="UP001501237"/>
    </source>
</evidence>
<evidence type="ECO:0000313" key="12">
    <source>
        <dbReference type="EMBL" id="GAA3217826.1"/>
    </source>
</evidence>
<evidence type="ECO:0000256" key="9">
    <source>
        <dbReference type="ARBA" id="ARBA00023065"/>
    </source>
</evidence>
<dbReference type="PANTHER" id="PTHR30042">
    <property type="entry name" value="POTASSIUM-TRANSPORTING ATPASE C CHAIN"/>
    <property type="match status" value="1"/>
</dbReference>
<keyword evidence="3 11" id="KW-0633">Potassium transport</keyword>